<accession>A0A8J3SIF9</accession>
<dbReference type="AlphaFoldDB" id="A0A8J3SIF9"/>
<dbReference type="Gene3D" id="3.30.200.20">
    <property type="entry name" value="Phosphorylase Kinase, domain 1"/>
    <property type="match status" value="1"/>
</dbReference>
<dbReference type="InterPro" id="IPR008271">
    <property type="entry name" value="Ser/Thr_kinase_AS"/>
</dbReference>
<protein>
    <recommendedName>
        <fullName evidence="7">Protein kinase domain-containing protein</fullName>
    </recommendedName>
</protein>
<dbReference type="PANTHER" id="PTHR43289">
    <property type="entry name" value="MITOGEN-ACTIVATED PROTEIN KINASE KINASE KINASE 20-RELATED"/>
    <property type="match status" value="1"/>
</dbReference>
<keyword evidence="9" id="KW-1185">Reference proteome</keyword>
<evidence type="ECO:0000256" key="6">
    <source>
        <dbReference type="SAM" id="Phobius"/>
    </source>
</evidence>
<reference evidence="8 9" key="1">
    <citation type="submission" date="2021-01" db="EMBL/GenBank/DDBJ databases">
        <title>Whole genome shotgun sequence of Planobispora siamensis NBRC 107568.</title>
        <authorList>
            <person name="Komaki H."/>
            <person name="Tamura T."/>
        </authorList>
    </citation>
    <scope>NUCLEOTIDE SEQUENCE [LARGE SCALE GENOMIC DNA]</scope>
    <source>
        <strain evidence="8 9">NBRC 107568</strain>
    </source>
</reference>
<dbReference type="Gene3D" id="1.10.510.10">
    <property type="entry name" value="Transferase(Phosphotransferase) domain 1"/>
    <property type="match status" value="1"/>
</dbReference>
<dbReference type="PANTHER" id="PTHR43289:SF34">
    <property type="entry name" value="SERINE_THREONINE-PROTEIN KINASE YBDM-RELATED"/>
    <property type="match status" value="1"/>
</dbReference>
<dbReference type="PROSITE" id="PS50011">
    <property type="entry name" value="PROTEIN_KINASE_DOM"/>
    <property type="match status" value="1"/>
</dbReference>
<dbReference type="GO" id="GO:0004674">
    <property type="term" value="F:protein serine/threonine kinase activity"/>
    <property type="evidence" value="ECO:0007669"/>
    <property type="project" value="TreeGrafter"/>
</dbReference>
<keyword evidence="6" id="KW-0472">Membrane</keyword>
<evidence type="ECO:0000259" key="7">
    <source>
        <dbReference type="PROSITE" id="PS50011"/>
    </source>
</evidence>
<sequence>MPTAPLTPDDPDRLGEFRLAGRLGEGGQGVVYLAYGSDGRPVAVKLLFRSDAETRRRLTRELSALGSVAPFCTARVLDASVDGPRPYVVSEFVDGPSLEQRVGRHGPLRGGELERLVVGTATALAAIHAAGVVHRDFKPSNVLLGPDGPRVVDFGIARADGPATQTSGLIGTPAYLSPEQISGSQASPASDVFAWAATMVYAASGRSPFGADTVPAVLHRVMTHHPELSALPARYRGLIASCLDKDPAHRPGARALMVSLIDPGAGTAPSTEDLARIGSEMASPTGAPHDPRGHAVPGPHPAAPPRHAASGAPGAGARLSDPGRTGPGSSALTTRPGRRRRRGLVVGSVLVAVSALVVAGIVAWTVLGDRTGDALGGGTMSATGSASAGPTGDATGNAAGETASAQPEKTGESTAPPANAPKIPDSFAGEWAGDGITSTNPLASGAKRIEVELQAGRSDAGWAEPGSRCTGRITLQRVEQDTLVFALGAETGCVPGTVWLARKDDRLTYTWKDEPGLGLVTETGELSRTS</sequence>
<dbReference type="CDD" id="cd14014">
    <property type="entry name" value="STKc_PknB_like"/>
    <property type="match status" value="1"/>
</dbReference>
<evidence type="ECO:0000256" key="2">
    <source>
        <dbReference type="ARBA" id="ARBA00022741"/>
    </source>
</evidence>
<gene>
    <name evidence="8" type="ORF">Psi01_42300</name>
</gene>
<keyword evidence="4" id="KW-0067">ATP-binding</keyword>
<keyword evidence="6" id="KW-0812">Transmembrane</keyword>
<feature type="compositionally biased region" description="Low complexity" evidence="5">
    <location>
        <begin position="305"/>
        <end position="318"/>
    </location>
</feature>
<keyword evidence="6" id="KW-1133">Transmembrane helix</keyword>
<keyword evidence="1" id="KW-0808">Transferase</keyword>
<feature type="region of interest" description="Disordered" evidence="5">
    <location>
        <begin position="280"/>
        <end position="339"/>
    </location>
</feature>
<evidence type="ECO:0000313" key="8">
    <source>
        <dbReference type="EMBL" id="GIH93600.1"/>
    </source>
</evidence>
<dbReference type="Proteomes" id="UP000619788">
    <property type="component" value="Unassembled WGS sequence"/>
</dbReference>
<feature type="transmembrane region" description="Helical" evidence="6">
    <location>
        <begin position="344"/>
        <end position="367"/>
    </location>
</feature>
<evidence type="ECO:0000256" key="1">
    <source>
        <dbReference type="ARBA" id="ARBA00022679"/>
    </source>
</evidence>
<feature type="compositionally biased region" description="Low complexity" evidence="5">
    <location>
        <begin position="381"/>
        <end position="396"/>
    </location>
</feature>
<evidence type="ECO:0000313" key="9">
    <source>
        <dbReference type="Proteomes" id="UP000619788"/>
    </source>
</evidence>
<dbReference type="GO" id="GO:0005524">
    <property type="term" value="F:ATP binding"/>
    <property type="evidence" value="ECO:0007669"/>
    <property type="project" value="UniProtKB-KW"/>
</dbReference>
<keyword evidence="3" id="KW-0418">Kinase</keyword>
<proteinExistence type="predicted"/>
<feature type="region of interest" description="Disordered" evidence="5">
    <location>
        <begin position="381"/>
        <end position="443"/>
    </location>
</feature>
<evidence type="ECO:0000256" key="3">
    <source>
        <dbReference type="ARBA" id="ARBA00022777"/>
    </source>
</evidence>
<organism evidence="8 9">
    <name type="scientific">Planobispora siamensis</name>
    <dbReference type="NCBI Taxonomy" id="936338"/>
    <lineage>
        <taxon>Bacteria</taxon>
        <taxon>Bacillati</taxon>
        <taxon>Actinomycetota</taxon>
        <taxon>Actinomycetes</taxon>
        <taxon>Streptosporangiales</taxon>
        <taxon>Streptosporangiaceae</taxon>
        <taxon>Planobispora</taxon>
    </lineage>
</organism>
<name>A0A8J3SIF9_9ACTN</name>
<evidence type="ECO:0000256" key="4">
    <source>
        <dbReference type="ARBA" id="ARBA00022840"/>
    </source>
</evidence>
<keyword evidence="2" id="KW-0547">Nucleotide-binding</keyword>
<evidence type="ECO:0000256" key="5">
    <source>
        <dbReference type="SAM" id="MobiDB-lite"/>
    </source>
</evidence>
<dbReference type="EMBL" id="BOOJ01000033">
    <property type="protein sequence ID" value="GIH93600.1"/>
    <property type="molecule type" value="Genomic_DNA"/>
</dbReference>
<dbReference type="InterPro" id="IPR000719">
    <property type="entry name" value="Prot_kinase_dom"/>
</dbReference>
<comment type="caution">
    <text evidence="8">The sequence shown here is derived from an EMBL/GenBank/DDBJ whole genome shotgun (WGS) entry which is preliminary data.</text>
</comment>
<dbReference type="PROSITE" id="PS00108">
    <property type="entry name" value="PROTEIN_KINASE_ST"/>
    <property type="match status" value="1"/>
</dbReference>
<dbReference type="SUPFAM" id="SSF56112">
    <property type="entry name" value="Protein kinase-like (PK-like)"/>
    <property type="match status" value="1"/>
</dbReference>
<feature type="domain" description="Protein kinase" evidence="7">
    <location>
        <begin position="17"/>
        <end position="265"/>
    </location>
</feature>
<dbReference type="RefSeq" id="WP_204065757.1">
    <property type="nucleotide sequence ID" value="NZ_BOOJ01000033.1"/>
</dbReference>
<dbReference type="Pfam" id="PF00069">
    <property type="entry name" value="Pkinase"/>
    <property type="match status" value="1"/>
</dbReference>
<dbReference type="InterPro" id="IPR011009">
    <property type="entry name" value="Kinase-like_dom_sf"/>
</dbReference>